<evidence type="ECO:0000313" key="2">
    <source>
        <dbReference type="Proteomes" id="UP001283361"/>
    </source>
</evidence>
<organism evidence="1 2">
    <name type="scientific">Elysia crispata</name>
    <name type="common">lettuce slug</name>
    <dbReference type="NCBI Taxonomy" id="231223"/>
    <lineage>
        <taxon>Eukaryota</taxon>
        <taxon>Metazoa</taxon>
        <taxon>Spiralia</taxon>
        <taxon>Lophotrochozoa</taxon>
        <taxon>Mollusca</taxon>
        <taxon>Gastropoda</taxon>
        <taxon>Heterobranchia</taxon>
        <taxon>Euthyneura</taxon>
        <taxon>Panpulmonata</taxon>
        <taxon>Sacoglossa</taxon>
        <taxon>Placobranchoidea</taxon>
        <taxon>Plakobranchidae</taxon>
        <taxon>Elysia</taxon>
    </lineage>
</organism>
<protein>
    <submittedName>
        <fullName evidence="1">Uncharacterized protein</fullName>
    </submittedName>
</protein>
<evidence type="ECO:0000313" key="1">
    <source>
        <dbReference type="EMBL" id="KAK3764745.1"/>
    </source>
</evidence>
<reference evidence="1" key="1">
    <citation type="journal article" date="2023" name="G3 (Bethesda)">
        <title>A reference genome for the long-term kleptoplast-retaining sea slug Elysia crispata morphotype clarki.</title>
        <authorList>
            <person name="Eastman K.E."/>
            <person name="Pendleton A.L."/>
            <person name="Shaikh M.A."/>
            <person name="Suttiyut T."/>
            <person name="Ogas R."/>
            <person name="Tomko P."/>
            <person name="Gavelis G."/>
            <person name="Widhalm J.R."/>
            <person name="Wisecaver J.H."/>
        </authorList>
    </citation>
    <scope>NUCLEOTIDE SEQUENCE</scope>
    <source>
        <strain evidence="1">ECLA1</strain>
    </source>
</reference>
<name>A0AAE1DCC2_9GAST</name>
<dbReference type="EMBL" id="JAWDGP010004409">
    <property type="protein sequence ID" value="KAK3764745.1"/>
    <property type="molecule type" value="Genomic_DNA"/>
</dbReference>
<sequence>MIFSRMMFHVNRTRVTSLLLASSLVQYGSPLCLLTTTQLLNTYNIQIFRSRDKFVCFFVHLYTRILL</sequence>
<proteinExistence type="predicted"/>
<gene>
    <name evidence="1" type="ORF">RRG08_009005</name>
</gene>
<accession>A0AAE1DCC2</accession>
<comment type="caution">
    <text evidence="1">The sequence shown here is derived from an EMBL/GenBank/DDBJ whole genome shotgun (WGS) entry which is preliminary data.</text>
</comment>
<dbReference type="Proteomes" id="UP001283361">
    <property type="component" value="Unassembled WGS sequence"/>
</dbReference>
<dbReference type="AlphaFoldDB" id="A0AAE1DCC2"/>
<keyword evidence="2" id="KW-1185">Reference proteome</keyword>